<dbReference type="SUPFAM" id="SSF103088">
    <property type="entry name" value="OmpA-like"/>
    <property type="match status" value="2"/>
</dbReference>
<evidence type="ECO:0000259" key="3">
    <source>
        <dbReference type="PROSITE" id="PS51123"/>
    </source>
</evidence>
<dbReference type="Pfam" id="PF00691">
    <property type="entry name" value="OmpA"/>
    <property type="match status" value="1"/>
</dbReference>
<dbReference type="Gene3D" id="3.30.1330.60">
    <property type="entry name" value="OmpA-like domain"/>
    <property type="match status" value="2"/>
</dbReference>
<feature type="region of interest" description="Disordered" evidence="2">
    <location>
        <begin position="265"/>
        <end position="292"/>
    </location>
</feature>
<dbReference type="InterPro" id="IPR050330">
    <property type="entry name" value="Bact_OuterMem_StrucFunc"/>
</dbReference>
<dbReference type="PROSITE" id="PS51123">
    <property type="entry name" value="OMPA_2"/>
    <property type="match status" value="1"/>
</dbReference>
<dbReference type="EMBL" id="CP120682">
    <property type="protein sequence ID" value="WKN35001.1"/>
    <property type="molecule type" value="Genomic_DNA"/>
</dbReference>
<dbReference type="GO" id="GO:0016020">
    <property type="term" value="C:membrane"/>
    <property type="evidence" value="ECO:0007669"/>
    <property type="project" value="UniProtKB-UniRule"/>
</dbReference>
<dbReference type="PANTHER" id="PTHR30329">
    <property type="entry name" value="STATOR ELEMENT OF FLAGELLAR MOTOR COMPLEX"/>
    <property type="match status" value="1"/>
</dbReference>
<name>A0AA49GJS7_9BACT</name>
<feature type="compositionally biased region" description="Polar residues" evidence="2">
    <location>
        <begin position="268"/>
        <end position="289"/>
    </location>
</feature>
<feature type="domain" description="OmpA-like" evidence="3">
    <location>
        <begin position="184"/>
        <end position="301"/>
    </location>
</feature>
<evidence type="ECO:0000256" key="1">
    <source>
        <dbReference type="PROSITE-ProRule" id="PRU00473"/>
    </source>
</evidence>
<dbReference type="AlphaFoldDB" id="A0AA49GJS7"/>
<sequence>MRTNLLLVVLLIGWISFSTYYWYCHIWENCNSDTDRPVSTESGLTTRPTGQLLIEGSDTSIRANENVHFARNTATLVMPPSVESALEDAITYLDQHPDDVLRIIGWYDDSERNNTLLKNLGLARSEALRYWFTQRRVERERLDIAAVTSINLTFVMDTLVDGMTFRMLDEKPDYQLEEDSLQAIESRLINQKPALYFETASTTLQVSDSLRQYFQELKIYLEQYPERNITLVGHTDDRGEAKLNKQYGQERADFLKEVLAQSGIRPRQIQTDSAGESQPVATNDTPEGRSQNRRVEIIVNQ</sequence>
<keyword evidence="1" id="KW-0472">Membrane</keyword>
<gene>
    <name evidence="4" type="ORF">K4G66_21730</name>
</gene>
<dbReference type="InterPro" id="IPR036737">
    <property type="entry name" value="OmpA-like_sf"/>
</dbReference>
<reference evidence="4" key="1">
    <citation type="journal article" date="2023" name="Comput. Struct. Biotechnol. J.">
        <title>Discovery of a novel marine Bacteroidetes with a rich repertoire of carbohydrate-active enzymes.</title>
        <authorList>
            <person name="Chen B."/>
            <person name="Liu G."/>
            <person name="Chen Q."/>
            <person name="Wang H."/>
            <person name="Liu L."/>
            <person name="Tang K."/>
        </authorList>
    </citation>
    <scope>NUCLEOTIDE SEQUENCE</scope>
    <source>
        <strain evidence="4">TK19036</strain>
    </source>
</reference>
<accession>A0AA49GJS7</accession>
<dbReference type="PANTHER" id="PTHR30329:SF21">
    <property type="entry name" value="LIPOPROTEIN YIAD-RELATED"/>
    <property type="match status" value="1"/>
</dbReference>
<evidence type="ECO:0000256" key="2">
    <source>
        <dbReference type="SAM" id="MobiDB-lite"/>
    </source>
</evidence>
<dbReference type="CDD" id="cd07185">
    <property type="entry name" value="OmpA_C-like"/>
    <property type="match status" value="1"/>
</dbReference>
<dbReference type="InterPro" id="IPR006665">
    <property type="entry name" value="OmpA-like"/>
</dbReference>
<protein>
    <submittedName>
        <fullName evidence="4">OmpA family protein</fullName>
    </submittedName>
</protein>
<evidence type="ECO:0000313" key="4">
    <source>
        <dbReference type="EMBL" id="WKN35001.1"/>
    </source>
</evidence>
<reference evidence="4" key="2">
    <citation type="journal article" date="2024" name="Antonie Van Leeuwenhoek">
        <title>Roseihalotalea indica gen. nov., sp. nov., a halophilic Bacteroidetes from mesopelagic Southwest Indian Ocean with higher carbohydrate metabolic potential.</title>
        <authorList>
            <person name="Chen B."/>
            <person name="Zhang M."/>
            <person name="Lin D."/>
            <person name="Ye J."/>
            <person name="Tang K."/>
        </authorList>
    </citation>
    <scope>NUCLEOTIDE SEQUENCE</scope>
    <source>
        <strain evidence="4">TK19036</strain>
    </source>
</reference>
<organism evidence="4">
    <name type="scientific">Roseihalotalea indica</name>
    <dbReference type="NCBI Taxonomy" id="2867963"/>
    <lineage>
        <taxon>Bacteria</taxon>
        <taxon>Pseudomonadati</taxon>
        <taxon>Bacteroidota</taxon>
        <taxon>Cytophagia</taxon>
        <taxon>Cytophagales</taxon>
        <taxon>Catalimonadaceae</taxon>
        <taxon>Roseihalotalea</taxon>
    </lineage>
</organism>
<proteinExistence type="predicted"/>